<dbReference type="Pfam" id="PF04264">
    <property type="entry name" value="YceI"/>
    <property type="match status" value="1"/>
</dbReference>
<dbReference type="Gene3D" id="2.40.128.110">
    <property type="entry name" value="Lipid/polyisoprenoid-binding, YceI-like"/>
    <property type="match status" value="1"/>
</dbReference>
<feature type="chain" id="PRO_5023039067" evidence="1">
    <location>
        <begin position="20"/>
        <end position="188"/>
    </location>
</feature>
<feature type="signal peptide" evidence="1">
    <location>
        <begin position="1"/>
        <end position="19"/>
    </location>
</feature>
<sequence>MKTLLVFLLTLTLAAARPAASTYQVNSAASRITWTGYAEVGTYAPTGTVLLRRGTFEYDGRTPRNGRFEFDMRTLAQEQEQLAEHLRGADFFDVEKYPTAVFVLKDVQQGTARGQLTLHGITRAVQFPLLVERLPAGRLRITGTARLDRTLFGVNHNSSSFFQNLGSYAIRNDFQLAFDVVAAKSIAE</sequence>
<evidence type="ECO:0000256" key="1">
    <source>
        <dbReference type="SAM" id="SignalP"/>
    </source>
</evidence>
<dbReference type="PANTHER" id="PTHR34406">
    <property type="entry name" value="PROTEIN YCEI"/>
    <property type="match status" value="1"/>
</dbReference>
<name>A0A5D6VFM8_9BACT</name>
<proteinExistence type="predicted"/>
<gene>
    <name evidence="3" type="ORF">FY528_00780</name>
</gene>
<dbReference type="InterPro" id="IPR036761">
    <property type="entry name" value="TTHA0802/YceI-like_sf"/>
</dbReference>
<organism evidence="3 4">
    <name type="scientific">Hymenobacter lutimineralis</name>
    <dbReference type="NCBI Taxonomy" id="2606448"/>
    <lineage>
        <taxon>Bacteria</taxon>
        <taxon>Pseudomonadati</taxon>
        <taxon>Bacteroidota</taxon>
        <taxon>Cytophagia</taxon>
        <taxon>Cytophagales</taxon>
        <taxon>Hymenobacteraceae</taxon>
        <taxon>Hymenobacter</taxon>
    </lineage>
</organism>
<dbReference type="SMART" id="SM00867">
    <property type="entry name" value="YceI"/>
    <property type="match status" value="1"/>
</dbReference>
<dbReference type="InterPro" id="IPR007372">
    <property type="entry name" value="Lipid/polyisoprenoid-bd_YceI"/>
</dbReference>
<protein>
    <submittedName>
        <fullName evidence="3">YceI family protein</fullName>
    </submittedName>
</protein>
<evidence type="ECO:0000313" key="3">
    <source>
        <dbReference type="EMBL" id="TYZ14296.1"/>
    </source>
</evidence>
<dbReference type="RefSeq" id="WP_149069080.1">
    <property type="nucleotide sequence ID" value="NZ_VTHL01000001.1"/>
</dbReference>
<evidence type="ECO:0000313" key="4">
    <source>
        <dbReference type="Proteomes" id="UP000322791"/>
    </source>
</evidence>
<evidence type="ECO:0000259" key="2">
    <source>
        <dbReference type="SMART" id="SM00867"/>
    </source>
</evidence>
<dbReference type="AlphaFoldDB" id="A0A5D6VFM8"/>
<dbReference type="PANTHER" id="PTHR34406:SF1">
    <property type="entry name" value="PROTEIN YCEI"/>
    <property type="match status" value="1"/>
</dbReference>
<comment type="caution">
    <text evidence="3">The sequence shown here is derived from an EMBL/GenBank/DDBJ whole genome shotgun (WGS) entry which is preliminary data.</text>
</comment>
<dbReference type="EMBL" id="VTHL01000001">
    <property type="protein sequence ID" value="TYZ14296.1"/>
    <property type="molecule type" value="Genomic_DNA"/>
</dbReference>
<reference evidence="3 4" key="1">
    <citation type="submission" date="2019-08" db="EMBL/GenBank/DDBJ databases">
        <authorList>
            <person name="Seo M.-J."/>
        </authorList>
    </citation>
    <scope>NUCLEOTIDE SEQUENCE [LARGE SCALE GENOMIC DNA]</scope>
    <source>
        <strain evidence="3 4">KIGAM108</strain>
    </source>
</reference>
<accession>A0A5D6VFM8</accession>
<feature type="domain" description="Lipid/polyisoprenoid-binding YceI-like" evidence="2">
    <location>
        <begin position="22"/>
        <end position="183"/>
    </location>
</feature>
<dbReference type="Proteomes" id="UP000322791">
    <property type="component" value="Unassembled WGS sequence"/>
</dbReference>
<dbReference type="SUPFAM" id="SSF101874">
    <property type="entry name" value="YceI-like"/>
    <property type="match status" value="1"/>
</dbReference>
<keyword evidence="1" id="KW-0732">Signal</keyword>
<keyword evidence="4" id="KW-1185">Reference proteome</keyword>